<feature type="domain" description="ACT" evidence="10">
    <location>
        <begin position="457"/>
        <end position="531"/>
    </location>
</feature>
<evidence type="ECO:0000256" key="6">
    <source>
        <dbReference type="ARBA" id="ARBA00023027"/>
    </source>
</evidence>
<comment type="function">
    <text evidence="1">Catalyzes the reversible oxidation of 3-phospho-D-glycerate to 3-phosphonooxypyruvate, the first step of the phosphorylated L-serine biosynthesis pathway. Also catalyzes the reversible oxidation of 2-hydroxyglutarate to 2-oxoglutarate.</text>
</comment>
<dbReference type="SUPFAM" id="SSF52283">
    <property type="entry name" value="Formate/glycerate dehydrogenase catalytic domain-like"/>
    <property type="match status" value="1"/>
</dbReference>
<organism evidence="11 12">
    <name type="scientific">Polystyrenella longa</name>
    <dbReference type="NCBI Taxonomy" id="2528007"/>
    <lineage>
        <taxon>Bacteria</taxon>
        <taxon>Pseudomonadati</taxon>
        <taxon>Planctomycetota</taxon>
        <taxon>Planctomycetia</taxon>
        <taxon>Planctomycetales</taxon>
        <taxon>Planctomycetaceae</taxon>
        <taxon>Polystyrenella</taxon>
    </lineage>
</organism>
<dbReference type="SUPFAM" id="SSF51735">
    <property type="entry name" value="NAD(P)-binding Rossmann-fold domains"/>
    <property type="match status" value="1"/>
</dbReference>
<comment type="pathway">
    <text evidence="2 9">Amino-acid biosynthesis; L-serine biosynthesis; L-serine from 3-phospho-D-glycerate: step 1/3.</text>
</comment>
<name>A0A518CIL5_9PLAN</name>
<protein>
    <recommendedName>
        <fullName evidence="4 9">D-3-phosphoglycerate dehydrogenase</fullName>
        <ecNumber evidence="9">1.1.1.95</ecNumber>
    </recommendedName>
</protein>
<comment type="catalytic activity">
    <reaction evidence="8 9">
        <text>(2R)-3-phosphoglycerate + NAD(+) = 3-phosphooxypyruvate + NADH + H(+)</text>
        <dbReference type="Rhea" id="RHEA:12641"/>
        <dbReference type="ChEBI" id="CHEBI:15378"/>
        <dbReference type="ChEBI" id="CHEBI:18110"/>
        <dbReference type="ChEBI" id="CHEBI:57540"/>
        <dbReference type="ChEBI" id="CHEBI:57945"/>
        <dbReference type="ChEBI" id="CHEBI:58272"/>
        <dbReference type="EC" id="1.1.1.95"/>
    </reaction>
</comment>
<dbReference type="AlphaFoldDB" id="A0A518CIL5"/>
<sequence length="543" mass="58050">MYRVLITDNLSPAGLEILNNTEGIEVDVRSGLSPEEVREALKEADGIIIRSATKLTPELLEGQPRLKVIVRAGVGVDNIDLPAATREGIVVMNTPAGNTISTAEHAVAMMMALSRNIAPAAAGMKEGKWDRKKYTGTQLAGKTIGVIGLGRIGLAVAARAQGLEMKVVGFDPFLSTEKAAELGIGLYREVDDVVKQADYLTVHTPLTDETRDMLDAARLAKAKKGVRIINCARGGIVNENDLADAIESGHVAGAALDVFTKEPPENRRLVELPQVLTTPHLGASTDEAQELVAVEAADLIATYLTKNEIRHAINMAPISGAEMESMKLYLDLAYRLGLTVAQMNRKGGIKKAKLDFRGEAASKNIKLMTSAFSAGMLESALAEKVNIVNAEMTARERGIQFEDSSSEDSKSFSTLISATLETDSGDVTAAGTIFGNEFLRLVRLGEFQMESYLDGNLLVYRHLDVPGLIGYIGTICGKHNVNIANMALGRAKKEPGGDSVAVLNLDSAPSDEVIQEIAGHEHVQGVELLRLPPAGAPLPWLGN</sequence>
<dbReference type="PROSITE" id="PS51671">
    <property type="entry name" value="ACT"/>
    <property type="match status" value="1"/>
</dbReference>
<dbReference type="Pfam" id="PF01842">
    <property type="entry name" value="ACT"/>
    <property type="match status" value="1"/>
</dbReference>
<dbReference type="Pfam" id="PF19304">
    <property type="entry name" value="PGDH_inter"/>
    <property type="match status" value="1"/>
</dbReference>
<dbReference type="FunFam" id="3.40.50.720:FF:000021">
    <property type="entry name" value="D-3-phosphoglycerate dehydrogenase"/>
    <property type="match status" value="1"/>
</dbReference>
<evidence type="ECO:0000256" key="2">
    <source>
        <dbReference type="ARBA" id="ARBA00005216"/>
    </source>
</evidence>
<dbReference type="CDD" id="cd12173">
    <property type="entry name" value="PGDH_4"/>
    <property type="match status" value="1"/>
</dbReference>
<dbReference type="SUPFAM" id="SSF143548">
    <property type="entry name" value="Serine metabolism enzymes domain"/>
    <property type="match status" value="1"/>
</dbReference>
<dbReference type="Gene3D" id="3.30.1330.90">
    <property type="entry name" value="D-3-phosphoglycerate dehydrogenase, domain 3"/>
    <property type="match status" value="1"/>
</dbReference>
<dbReference type="PROSITE" id="PS00671">
    <property type="entry name" value="D_2_HYDROXYACID_DH_3"/>
    <property type="match status" value="1"/>
</dbReference>
<evidence type="ECO:0000256" key="1">
    <source>
        <dbReference type="ARBA" id="ARBA00003800"/>
    </source>
</evidence>
<proteinExistence type="inferred from homology"/>
<dbReference type="RefSeq" id="WP_197440479.1">
    <property type="nucleotide sequence ID" value="NZ_CP036281.1"/>
</dbReference>
<keyword evidence="6 9" id="KW-0520">NAD</keyword>
<evidence type="ECO:0000256" key="7">
    <source>
        <dbReference type="ARBA" id="ARBA00048126"/>
    </source>
</evidence>
<dbReference type="KEGG" id="plon:Pla110_07280"/>
<dbReference type="UniPathway" id="UPA00135">
    <property type="reaction ID" value="UER00196"/>
</dbReference>
<gene>
    <name evidence="11" type="primary">serA_1</name>
    <name evidence="11" type="ORF">Pla110_07280</name>
</gene>
<dbReference type="InterPro" id="IPR006139">
    <property type="entry name" value="D-isomer_2_OHA_DH_cat_dom"/>
</dbReference>
<dbReference type="GO" id="GO:0004617">
    <property type="term" value="F:phosphoglycerate dehydrogenase activity"/>
    <property type="evidence" value="ECO:0007669"/>
    <property type="project" value="UniProtKB-UniRule"/>
</dbReference>
<dbReference type="InterPro" id="IPR006236">
    <property type="entry name" value="PGDH"/>
</dbReference>
<dbReference type="CDD" id="cd04902">
    <property type="entry name" value="ACT_3PGDH-xct"/>
    <property type="match status" value="1"/>
</dbReference>
<dbReference type="PANTHER" id="PTHR42938:SF47">
    <property type="entry name" value="HYDROXYPYRUVATE REDUCTASE"/>
    <property type="match status" value="1"/>
</dbReference>
<dbReference type="Gene3D" id="3.40.50.720">
    <property type="entry name" value="NAD(P)-binding Rossmann-like Domain"/>
    <property type="match status" value="2"/>
</dbReference>
<evidence type="ECO:0000259" key="10">
    <source>
        <dbReference type="PROSITE" id="PS51671"/>
    </source>
</evidence>
<dbReference type="PROSITE" id="PS00065">
    <property type="entry name" value="D_2_HYDROXYACID_DH_1"/>
    <property type="match status" value="1"/>
</dbReference>
<dbReference type="Pfam" id="PF00389">
    <property type="entry name" value="2-Hacid_dh"/>
    <property type="match status" value="1"/>
</dbReference>
<dbReference type="Pfam" id="PF02826">
    <property type="entry name" value="2-Hacid_dh_C"/>
    <property type="match status" value="1"/>
</dbReference>
<keyword evidence="5 9" id="KW-0560">Oxidoreductase</keyword>
<dbReference type="InterPro" id="IPR029753">
    <property type="entry name" value="D-isomer_DH_CS"/>
</dbReference>
<evidence type="ECO:0000256" key="5">
    <source>
        <dbReference type="ARBA" id="ARBA00023002"/>
    </source>
</evidence>
<dbReference type="InterPro" id="IPR029009">
    <property type="entry name" value="ASB_dom_sf"/>
</dbReference>
<keyword evidence="12" id="KW-1185">Reference proteome</keyword>
<evidence type="ECO:0000256" key="8">
    <source>
        <dbReference type="ARBA" id="ARBA00048731"/>
    </source>
</evidence>
<dbReference type="PANTHER" id="PTHR42938">
    <property type="entry name" value="FORMATE DEHYDROGENASE 1"/>
    <property type="match status" value="1"/>
</dbReference>
<dbReference type="GO" id="GO:0006564">
    <property type="term" value="P:L-serine biosynthetic process"/>
    <property type="evidence" value="ECO:0007669"/>
    <property type="project" value="UniProtKB-UniRule"/>
</dbReference>
<dbReference type="EC" id="1.1.1.95" evidence="9"/>
<dbReference type="EMBL" id="CP036281">
    <property type="protein sequence ID" value="QDU79024.1"/>
    <property type="molecule type" value="Genomic_DNA"/>
</dbReference>
<evidence type="ECO:0000256" key="9">
    <source>
        <dbReference type="RuleBase" id="RU363003"/>
    </source>
</evidence>
<evidence type="ECO:0000313" key="12">
    <source>
        <dbReference type="Proteomes" id="UP000317178"/>
    </source>
</evidence>
<evidence type="ECO:0000313" key="11">
    <source>
        <dbReference type="EMBL" id="QDU79024.1"/>
    </source>
</evidence>
<keyword evidence="9" id="KW-0718">Serine biosynthesis</keyword>
<dbReference type="InterPro" id="IPR002912">
    <property type="entry name" value="ACT_dom"/>
</dbReference>
<dbReference type="InterPro" id="IPR045865">
    <property type="entry name" value="ACT-like_dom_sf"/>
</dbReference>
<accession>A0A518CIL5</accession>
<dbReference type="InterPro" id="IPR029752">
    <property type="entry name" value="D-isomer_DH_CS1"/>
</dbReference>
<comment type="similarity">
    <text evidence="3 9">Belongs to the D-isomer specific 2-hydroxyacid dehydrogenase family.</text>
</comment>
<dbReference type="InterPro" id="IPR045626">
    <property type="entry name" value="PGDH_ASB_dom"/>
</dbReference>
<dbReference type="Proteomes" id="UP000317178">
    <property type="component" value="Chromosome"/>
</dbReference>
<dbReference type="Gene3D" id="3.30.70.260">
    <property type="match status" value="1"/>
</dbReference>
<evidence type="ECO:0000256" key="3">
    <source>
        <dbReference type="ARBA" id="ARBA00005854"/>
    </source>
</evidence>
<keyword evidence="9" id="KW-0028">Amino-acid biosynthesis</keyword>
<dbReference type="SUPFAM" id="SSF55021">
    <property type="entry name" value="ACT-like"/>
    <property type="match status" value="1"/>
</dbReference>
<dbReference type="InterPro" id="IPR036291">
    <property type="entry name" value="NAD(P)-bd_dom_sf"/>
</dbReference>
<evidence type="ECO:0000256" key="4">
    <source>
        <dbReference type="ARBA" id="ARBA00021582"/>
    </source>
</evidence>
<dbReference type="GO" id="GO:0051287">
    <property type="term" value="F:NAD binding"/>
    <property type="evidence" value="ECO:0007669"/>
    <property type="project" value="UniProtKB-UniRule"/>
</dbReference>
<reference evidence="11 12" key="1">
    <citation type="submission" date="2019-02" db="EMBL/GenBank/DDBJ databases">
        <title>Deep-cultivation of Planctomycetes and their phenomic and genomic characterization uncovers novel biology.</title>
        <authorList>
            <person name="Wiegand S."/>
            <person name="Jogler M."/>
            <person name="Boedeker C."/>
            <person name="Pinto D."/>
            <person name="Vollmers J."/>
            <person name="Rivas-Marin E."/>
            <person name="Kohn T."/>
            <person name="Peeters S.H."/>
            <person name="Heuer A."/>
            <person name="Rast P."/>
            <person name="Oberbeckmann S."/>
            <person name="Bunk B."/>
            <person name="Jeske O."/>
            <person name="Meyerdierks A."/>
            <person name="Storesund J.E."/>
            <person name="Kallscheuer N."/>
            <person name="Luecker S."/>
            <person name="Lage O.M."/>
            <person name="Pohl T."/>
            <person name="Merkel B.J."/>
            <person name="Hornburger P."/>
            <person name="Mueller R.-W."/>
            <person name="Bruemmer F."/>
            <person name="Labrenz M."/>
            <person name="Spormann A.M."/>
            <person name="Op den Camp H."/>
            <person name="Overmann J."/>
            <person name="Amann R."/>
            <person name="Jetten M.S.M."/>
            <person name="Mascher T."/>
            <person name="Medema M.H."/>
            <person name="Devos D.P."/>
            <person name="Kaster A.-K."/>
            <person name="Ovreas L."/>
            <person name="Rohde M."/>
            <person name="Galperin M.Y."/>
            <person name="Jogler C."/>
        </authorList>
    </citation>
    <scope>NUCLEOTIDE SEQUENCE [LARGE SCALE GENOMIC DNA]</scope>
    <source>
        <strain evidence="11 12">Pla110</strain>
    </source>
</reference>
<dbReference type="InterPro" id="IPR006140">
    <property type="entry name" value="D-isomer_DH_NAD-bd"/>
</dbReference>
<dbReference type="NCBIfam" id="TIGR01327">
    <property type="entry name" value="PGDH"/>
    <property type="match status" value="1"/>
</dbReference>
<comment type="catalytic activity">
    <reaction evidence="7">
        <text>(R)-2-hydroxyglutarate + NAD(+) = 2-oxoglutarate + NADH + H(+)</text>
        <dbReference type="Rhea" id="RHEA:49612"/>
        <dbReference type="ChEBI" id="CHEBI:15378"/>
        <dbReference type="ChEBI" id="CHEBI:15801"/>
        <dbReference type="ChEBI" id="CHEBI:16810"/>
        <dbReference type="ChEBI" id="CHEBI:57540"/>
        <dbReference type="ChEBI" id="CHEBI:57945"/>
        <dbReference type="EC" id="1.1.1.399"/>
    </reaction>
</comment>